<protein>
    <recommendedName>
        <fullName evidence="2">Holin</fullName>
    </recommendedName>
</protein>
<proteinExistence type="predicted"/>
<dbReference type="EMBL" id="UINC01166647">
    <property type="protein sequence ID" value="SVD68715.1"/>
    <property type="molecule type" value="Genomic_DNA"/>
</dbReference>
<reference evidence="1" key="1">
    <citation type="submission" date="2018-05" db="EMBL/GenBank/DDBJ databases">
        <authorList>
            <person name="Lanie J.A."/>
            <person name="Ng W.-L."/>
            <person name="Kazmierczak K.M."/>
            <person name="Andrzejewski T.M."/>
            <person name="Davidsen T.M."/>
            <person name="Wayne K.J."/>
            <person name="Tettelin H."/>
            <person name="Glass J.I."/>
            <person name="Rusch D."/>
            <person name="Podicherti R."/>
            <person name="Tsui H.-C.T."/>
            <person name="Winkler M.E."/>
        </authorList>
    </citation>
    <scope>NUCLEOTIDE SEQUENCE</scope>
</reference>
<evidence type="ECO:0000313" key="1">
    <source>
        <dbReference type="EMBL" id="SVD68715.1"/>
    </source>
</evidence>
<gene>
    <name evidence="1" type="ORF">METZ01_LOCUS421569</name>
</gene>
<sequence>MAVIADKAWWKSKTIWTSVVAGAVGVLQAAGVVEAVPDVVWQLLAAFGLYGVRDAVGKA</sequence>
<evidence type="ECO:0008006" key="2">
    <source>
        <dbReference type="Google" id="ProtNLM"/>
    </source>
</evidence>
<name>A0A382XDN4_9ZZZZ</name>
<dbReference type="AlphaFoldDB" id="A0A382XDN4"/>
<organism evidence="1">
    <name type="scientific">marine metagenome</name>
    <dbReference type="NCBI Taxonomy" id="408172"/>
    <lineage>
        <taxon>unclassified sequences</taxon>
        <taxon>metagenomes</taxon>
        <taxon>ecological metagenomes</taxon>
    </lineage>
</organism>
<accession>A0A382XDN4</accession>